<reference evidence="6 7" key="1">
    <citation type="submission" date="2020-06" db="EMBL/GenBank/DDBJ databases">
        <title>Transcriptomic and genomic resources for Thalictrum thalictroides and T. hernandezii: Facilitating candidate gene discovery in an emerging model plant lineage.</title>
        <authorList>
            <person name="Arias T."/>
            <person name="Riano-Pachon D.M."/>
            <person name="Di Stilio V.S."/>
        </authorList>
    </citation>
    <scope>NUCLEOTIDE SEQUENCE [LARGE SCALE GENOMIC DNA]</scope>
    <source>
        <strain evidence="7">cv. WT478/WT964</strain>
        <tissue evidence="6">Leaves</tissue>
    </source>
</reference>
<comment type="caution">
    <text evidence="6">The sequence shown here is derived from an EMBL/GenBank/DDBJ whole genome shotgun (WGS) entry which is preliminary data.</text>
</comment>
<dbReference type="GO" id="GO:0140326">
    <property type="term" value="F:ATPase-coupled intramembrane lipid transporter activity"/>
    <property type="evidence" value="ECO:0007669"/>
    <property type="project" value="TreeGrafter"/>
</dbReference>
<dbReference type="EMBL" id="JABWDY010003346">
    <property type="protein sequence ID" value="KAF5206024.1"/>
    <property type="molecule type" value="Genomic_DNA"/>
</dbReference>
<keyword evidence="4" id="KW-1133">Transmembrane helix</keyword>
<evidence type="ECO:0000259" key="5">
    <source>
        <dbReference type="Pfam" id="PF16212"/>
    </source>
</evidence>
<protein>
    <submittedName>
        <fullName evidence="6">Phospholipid-transporting atpase</fullName>
    </submittedName>
</protein>
<dbReference type="GO" id="GO:0005886">
    <property type="term" value="C:plasma membrane"/>
    <property type="evidence" value="ECO:0007669"/>
    <property type="project" value="TreeGrafter"/>
</dbReference>
<dbReference type="PANTHER" id="PTHR24092:SF165">
    <property type="entry name" value="PHOSPHOLIPID-TRANSPORTING ATPASE 8-RELATED"/>
    <property type="match status" value="1"/>
</dbReference>
<keyword evidence="7" id="KW-1185">Reference proteome</keyword>
<feature type="transmembrane region" description="Helical" evidence="4">
    <location>
        <begin position="87"/>
        <end position="106"/>
    </location>
</feature>
<feature type="non-terminal residue" evidence="6">
    <location>
        <position position="1"/>
    </location>
</feature>
<keyword evidence="3" id="KW-0460">Magnesium</keyword>
<evidence type="ECO:0000256" key="4">
    <source>
        <dbReference type="SAM" id="Phobius"/>
    </source>
</evidence>
<organism evidence="6 7">
    <name type="scientific">Thalictrum thalictroides</name>
    <name type="common">Rue-anemone</name>
    <name type="synonym">Anemone thalictroides</name>
    <dbReference type="NCBI Taxonomy" id="46969"/>
    <lineage>
        <taxon>Eukaryota</taxon>
        <taxon>Viridiplantae</taxon>
        <taxon>Streptophyta</taxon>
        <taxon>Embryophyta</taxon>
        <taxon>Tracheophyta</taxon>
        <taxon>Spermatophyta</taxon>
        <taxon>Magnoliopsida</taxon>
        <taxon>Ranunculales</taxon>
        <taxon>Ranunculaceae</taxon>
        <taxon>Thalictroideae</taxon>
        <taxon>Thalictrum</taxon>
    </lineage>
</organism>
<dbReference type="InterPro" id="IPR023298">
    <property type="entry name" value="ATPase_P-typ_TM_dom_sf"/>
</dbReference>
<evidence type="ECO:0000256" key="1">
    <source>
        <dbReference type="ARBA" id="ARBA00004141"/>
    </source>
</evidence>
<name>A0A7J6X8H8_THATH</name>
<evidence type="ECO:0000256" key="3">
    <source>
        <dbReference type="ARBA" id="ARBA00022842"/>
    </source>
</evidence>
<feature type="transmembrane region" description="Helical" evidence="4">
    <location>
        <begin position="127"/>
        <end position="144"/>
    </location>
</feature>
<evidence type="ECO:0000313" key="7">
    <source>
        <dbReference type="Proteomes" id="UP000554482"/>
    </source>
</evidence>
<dbReference type="GO" id="GO:0046872">
    <property type="term" value="F:metal ion binding"/>
    <property type="evidence" value="ECO:0007669"/>
    <property type="project" value="UniProtKB-KW"/>
</dbReference>
<dbReference type="GO" id="GO:0045332">
    <property type="term" value="P:phospholipid translocation"/>
    <property type="evidence" value="ECO:0007669"/>
    <property type="project" value="TreeGrafter"/>
</dbReference>
<dbReference type="PANTHER" id="PTHR24092">
    <property type="entry name" value="PROBABLE PHOSPHOLIPID-TRANSPORTING ATPASE"/>
    <property type="match status" value="1"/>
</dbReference>
<dbReference type="OrthoDB" id="377733at2759"/>
<keyword evidence="4" id="KW-0812">Transmembrane</keyword>
<proteinExistence type="predicted"/>
<keyword evidence="4" id="KW-0472">Membrane</keyword>
<keyword evidence="2" id="KW-0479">Metal-binding</keyword>
<dbReference type="Proteomes" id="UP000554482">
    <property type="component" value="Unassembled WGS sequence"/>
</dbReference>
<feature type="transmembrane region" description="Helical" evidence="4">
    <location>
        <begin position="58"/>
        <end position="81"/>
    </location>
</feature>
<dbReference type="Pfam" id="PF16212">
    <property type="entry name" value="PhoLip_ATPase_C"/>
    <property type="match status" value="1"/>
</dbReference>
<feature type="domain" description="P-type ATPase C-terminal" evidence="5">
    <location>
        <begin position="1"/>
        <end position="156"/>
    </location>
</feature>
<sequence length="187" mass="21445">YPILHQEGIQNILFDWPRILGWMLYGIFSSIIIFFFCTRSIFHQAFRRDGRVAGLEVLGVYLYSCVVWAVNCQVIVSTSYFTWIQHLFIWGSIASWYIFLIIFGSFPPTESTTAYKVLVEACGPSPLYWLTGLLVVISALLPYFCVRVIEVNVFPTYHHIIQRKEVQKAGTPSSSGYLPELITESDI</sequence>
<comment type="subcellular location">
    <subcellularLocation>
        <location evidence="1">Membrane</location>
        <topology evidence="1">Multi-pass membrane protein</topology>
    </subcellularLocation>
</comment>
<evidence type="ECO:0000313" key="6">
    <source>
        <dbReference type="EMBL" id="KAF5206024.1"/>
    </source>
</evidence>
<dbReference type="InterPro" id="IPR032630">
    <property type="entry name" value="P_typ_ATPase_c"/>
</dbReference>
<gene>
    <name evidence="6" type="ORF">FRX31_004389</name>
</gene>
<accession>A0A7J6X8H8</accession>
<evidence type="ECO:0000256" key="2">
    <source>
        <dbReference type="ARBA" id="ARBA00022723"/>
    </source>
</evidence>
<feature type="transmembrane region" description="Helical" evidence="4">
    <location>
        <begin position="19"/>
        <end position="37"/>
    </location>
</feature>
<dbReference type="AlphaFoldDB" id="A0A7J6X8H8"/>
<dbReference type="SUPFAM" id="SSF81665">
    <property type="entry name" value="Calcium ATPase, transmembrane domain M"/>
    <property type="match status" value="1"/>
</dbReference>